<dbReference type="PANTHER" id="PTHR37162:SF1">
    <property type="entry name" value="BED-TYPE DOMAIN-CONTAINING PROTEIN"/>
    <property type="match status" value="1"/>
</dbReference>
<evidence type="ECO:0000259" key="1">
    <source>
        <dbReference type="Pfam" id="PF05699"/>
    </source>
</evidence>
<dbReference type="InterPro" id="IPR008906">
    <property type="entry name" value="HATC_C_dom"/>
</dbReference>
<accession>A0A818M5Z5</accession>
<feature type="domain" description="HAT C-terminal dimerisation" evidence="1">
    <location>
        <begin position="312"/>
        <end position="365"/>
    </location>
</feature>
<dbReference type="PANTHER" id="PTHR37162">
    <property type="entry name" value="HAT FAMILY DIMERISATION DOMAINCONTAINING PROTEIN-RELATED"/>
    <property type="match status" value="1"/>
</dbReference>
<evidence type="ECO:0000313" key="2">
    <source>
        <dbReference type="EMBL" id="CAF3585645.1"/>
    </source>
</evidence>
<protein>
    <recommendedName>
        <fullName evidence="1">HAT C-terminal dimerisation domain-containing protein</fullName>
    </recommendedName>
</protein>
<dbReference type="EMBL" id="CAJOBD010000126">
    <property type="protein sequence ID" value="CAF3585645.1"/>
    <property type="molecule type" value="Genomic_DNA"/>
</dbReference>
<organism evidence="2 3">
    <name type="scientific">Rotaria sordida</name>
    <dbReference type="NCBI Taxonomy" id="392033"/>
    <lineage>
        <taxon>Eukaryota</taxon>
        <taxon>Metazoa</taxon>
        <taxon>Spiralia</taxon>
        <taxon>Gnathifera</taxon>
        <taxon>Rotifera</taxon>
        <taxon>Eurotatoria</taxon>
        <taxon>Bdelloidea</taxon>
        <taxon>Philodinida</taxon>
        <taxon>Philodinidae</taxon>
        <taxon>Rotaria</taxon>
    </lineage>
</organism>
<evidence type="ECO:0000313" key="3">
    <source>
        <dbReference type="Proteomes" id="UP000663836"/>
    </source>
</evidence>
<sequence length="402" mass="45834">MDTEIIIEDENNQENLIATTSILQSMENKTMEATTDANEKKKRKGVFNPQWLLDAKFGSFLREYKQDPTKVVCIACNEQFSIYHGGKNDIDRHTKSKKHINSMKSFSVNRQLIASTIKPNKEGEETAAAEGIIDLIEDADESAANIYENLKAAIKKAGLHLEGLTSIGADNANVNMGNNHSVYSLFHDEIENLIKGNCYCHVLHNGVKWGHQLLTVDIEKFLMIAYAHFSRSAKRIDELKSYYEFYEHDFHKEVPLADQIQFFLSNAAEKEIHNSSTTTIRQTEVDEEVEEEPTKVIRSDQLWAMLLAINATPTPNMKKLISFLYSIPASNAYVEGIFSEMKHLLNDFHNRITSDSVAAELQIRRNGFLSCTDMLKYLLSQKELLKAISSNHKYTFKKQRVE</sequence>
<dbReference type="Proteomes" id="UP000663836">
    <property type="component" value="Unassembled WGS sequence"/>
</dbReference>
<name>A0A818M5Z5_9BILA</name>
<reference evidence="2" key="1">
    <citation type="submission" date="2021-02" db="EMBL/GenBank/DDBJ databases">
        <authorList>
            <person name="Nowell W R."/>
        </authorList>
    </citation>
    <scope>NUCLEOTIDE SEQUENCE</scope>
</reference>
<dbReference type="Pfam" id="PF05699">
    <property type="entry name" value="Dimer_Tnp_hAT"/>
    <property type="match status" value="1"/>
</dbReference>
<proteinExistence type="predicted"/>
<comment type="caution">
    <text evidence="2">The sequence shown here is derived from an EMBL/GenBank/DDBJ whole genome shotgun (WGS) entry which is preliminary data.</text>
</comment>
<gene>
    <name evidence="2" type="ORF">JBS370_LOCUS3033</name>
</gene>
<dbReference type="GO" id="GO:0046983">
    <property type="term" value="F:protein dimerization activity"/>
    <property type="evidence" value="ECO:0007669"/>
    <property type="project" value="InterPro"/>
</dbReference>
<dbReference type="AlphaFoldDB" id="A0A818M5Z5"/>